<comment type="caution">
    <text evidence="1">The sequence shown here is derived from an EMBL/GenBank/DDBJ whole genome shotgun (WGS) entry which is preliminary data.</text>
</comment>
<reference evidence="1" key="1">
    <citation type="submission" date="2021-03" db="EMBL/GenBank/DDBJ databases">
        <title>Draft genome sequence of rust myrtle Austropuccinia psidii MF-1, a brazilian biotype.</title>
        <authorList>
            <person name="Quecine M.C."/>
            <person name="Pachon D.M.R."/>
            <person name="Bonatelli M.L."/>
            <person name="Correr F.H."/>
            <person name="Franceschini L.M."/>
            <person name="Leite T.F."/>
            <person name="Margarido G.R.A."/>
            <person name="Almeida C.A."/>
            <person name="Ferrarezi J.A."/>
            <person name="Labate C.A."/>
        </authorList>
    </citation>
    <scope>NUCLEOTIDE SEQUENCE</scope>
    <source>
        <strain evidence="1">MF-1</strain>
    </source>
</reference>
<organism evidence="1 2">
    <name type="scientific">Austropuccinia psidii MF-1</name>
    <dbReference type="NCBI Taxonomy" id="1389203"/>
    <lineage>
        <taxon>Eukaryota</taxon>
        <taxon>Fungi</taxon>
        <taxon>Dikarya</taxon>
        <taxon>Basidiomycota</taxon>
        <taxon>Pucciniomycotina</taxon>
        <taxon>Pucciniomycetes</taxon>
        <taxon>Pucciniales</taxon>
        <taxon>Sphaerophragmiaceae</taxon>
        <taxon>Austropuccinia</taxon>
    </lineage>
</organism>
<sequence length="118" mass="13427">MNSPQEFLSSRDEVLKKVDNVGEDNSESSYNLFHGNVILPPSYCNESFDELWDEEEGPEEVEIVIEAVPSANHNNLDKGRFVLPLSVIIILNWRGLCLQLGSSRFYQTKSQRHSGPKF</sequence>
<dbReference type="OrthoDB" id="2684341at2759"/>
<protein>
    <submittedName>
        <fullName evidence="1">Uncharacterized protein</fullName>
    </submittedName>
</protein>
<proteinExistence type="predicted"/>
<dbReference type="AlphaFoldDB" id="A0A9Q3JYS6"/>
<dbReference type="Proteomes" id="UP000765509">
    <property type="component" value="Unassembled WGS sequence"/>
</dbReference>
<evidence type="ECO:0000313" key="1">
    <source>
        <dbReference type="EMBL" id="MBW0571905.1"/>
    </source>
</evidence>
<dbReference type="EMBL" id="AVOT02089069">
    <property type="protein sequence ID" value="MBW0571905.1"/>
    <property type="molecule type" value="Genomic_DNA"/>
</dbReference>
<gene>
    <name evidence="1" type="ORF">O181_111620</name>
</gene>
<keyword evidence="2" id="KW-1185">Reference proteome</keyword>
<accession>A0A9Q3JYS6</accession>
<name>A0A9Q3JYS6_9BASI</name>
<evidence type="ECO:0000313" key="2">
    <source>
        <dbReference type="Proteomes" id="UP000765509"/>
    </source>
</evidence>